<dbReference type="Gene3D" id="2.30.30.60">
    <property type="match status" value="1"/>
</dbReference>
<dbReference type="Pfam" id="PF00924">
    <property type="entry name" value="MS_channel_2nd"/>
    <property type="match status" value="1"/>
</dbReference>
<evidence type="ECO:0000256" key="6">
    <source>
        <dbReference type="ARBA" id="ARBA00023065"/>
    </source>
</evidence>
<reference evidence="12 13" key="1">
    <citation type="journal article" date="2020" name="Mol. Plant">
        <title>The Chromosome-Based Rubber Tree Genome Provides New Insights into Spurge Genome Evolution and Rubber Biosynthesis.</title>
        <authorList>
            <person name="Liu J."/>
            <person name="Shi C."/>
            <person name="Shi C.C."/>
            <person name="Li W."/>
            <person name="Zhang Q.J."/>
            <person name="Zhang Y."/>
            <person name="Li K."/>
            <person name="Lu H.F."/>
            <person name="Shi C."/>
            <person name="Zhu S.T."/>
            <person name="Xiao Z.Y."/>
            <person name="Nan H."/>
            <person name="Yue Y."/>
            <person name="Zhu X.G."/>
            <person name="Wu Y."/>
            <person name="Hong X.N."/>
            <person name="Fan G.Y."/>
            <person name="Tong Y."/>
            <person name="Zhang D."/>
            <person name="Mao C.L."/>
            <person name="Liu Y.L."/>
            <person name="Hao S.J."/>
            <person name="Liu W.Q."/>
            <person name="Lv M.Q."/>
            <person name="Zhang H.B."/>
            <person name="Liu Y."/>
            <person name="Hu-Tang G.R."/>
            <person name="Wang J.P."/>
            <person name="Wang J.H."/>
            <person name="Sun Y.H."/>
            <person name="Ni S.B."/>
            <person name="Chen W.B."/>
            <person name="Zhang X.C."/>
            <person name="Jiao Y.N."/>
            <person name="Eichler E.E."/>
            <person name="Li G.H."/>
            <person name="Liu X."/>
            <person name="Gao L.Z."/>
        </authorList>
    </citation>
    <scope>NUCLEOTIDE SEQUENCE [LARGE SCALE GENOMIC DNA]</scope>
    <source>
        <strain evidence="13">cv. GT1</strain>
        <tissue evidence="12">Leaf</tissue>
    </source>
</reference>
<dbReference type="SUPFAM" id="SSF50182">
    <property type="entry name" value="Sm-like ribonucleoproteins"/>
    <property type="match status" value="1"/>
</dbReference>
<evidence type="ECO:0000256" key="3">
    <source>
        <dbReference type="ARBA" id="ARBA00022448"/>
    </source>
</evidence>
<keyword evidence="7 10" id="KW-0472">Membrane</keyword>
<dbReference type="EMBL" id="JAAGAX010000017">
    <property type="protein sequence ID" value="KAF2287160.1"/>
    <property type="molecule type" value="Genomic_DNA"/>
</dbReference>
<feature type="transmembrane region" description="Helical" evidence="10">
    <location>
        <begin position="117"/>
        <end position="136"/>
    </location>
</feature>
<evidence type="ECO:0000256" key="9">
    <source>
        <dbReference type="SAM" id="MobiDB-lite"/>
    </source>
</evidence>
<evidence type="ECO:0000256" key="4">
    <source>
        <dbReference type="ARBA" id="ARBA00022692"/>
    </source>
</evidence>
<evidence type="ECO:0000256" key="1">
    <source>
        <dbReference type="ARBA" id="ARBA00004141"/>
    </source>
</evidence>
<evidence type="ECO:0000313" key="13">
    <source>
        <dbReference type="Proteomes" id="UP000467840"/>
    </source>
</evidence>
<keyword evidence="13" id="KW-1185">Reference proteome</keyword>
<feature type="transmembrane region" description="Helical" evidence="10">
    <location>
        <begin position="33"/>
        <end position="52"/>
    </location>
</feature>
<dbReference type="AlphaFoldDB" id="A0A6A6KDZ7"/>
<keyword evidence="6" id="KW-0406">Ion transport</keyword>
<dbReference type="InterPro" id="IPR023408">
    <property type="entry name" value="MscS_beta-dom_sf"/>
</dbReference>
<keyword evidence="5 10" id="KW-1133">Transmembrane helix</keyword>
<proteinExistence type="inferred from homology"/>
<dbReference type="PANTHER" id="PTHR31618:SF33">
    <property type="entry name" value="MECHANOSENSITIVE ION CHANNEL PROTEIN"/>
    <property type="match status" value="1"/>
</dbReference>
<feature type="transmembrane region" description="Helical" evidence="10">
    <location>
        <begin position="72"/>
        <end position="96"/>
    </location>
</feature>
<dbReference type="InterPro" id="IPR010920">
    <property type="entry name" value="LSM_dom_sf"/>
</dbReference>
<keyword evidence="4 10" id="KW-0812">Transmembrane</keyword>
<evidence type="ECO:0000256" key="2">
    <source>
        <dbReference type="ARBA" id="ARBA00008017"/>
    </source>
</evidence>
<gene>
    <name evidence="12" type="ORF">GH714_038509</name>
</gene>
<dbReference type="InterPro" id="IPR006685">
    <property type="entry name" value="MscS_channel_2nd"/>
</dbReference>
<dbReference type="Proteomes" id="UP000467840">
    <property type="component" value="Chromosome 3"/>
</dbReference>
<feature type="transmembrane region" description="Helical" evidence="10">
    <location>
        <begin position="419"/>
        <end position="438"/>
    </location>
</feature>
<dbReference type="GO" id="GO:0005886">
    <property type="term" value="C:plasma membrane"/>
    <property type="evidence" value="ECO:0007669"/>
    <property type="project" value="TreeGrafter"/>
</dbReference>
<name>A0A6A6KDZ7_HEVBR</name>
<evidence type="ECO:0000256" key="5">
    <source>
        <dbReference type="ARBA" id="ARBA00022989"/>
    </source>
</evidence>
<sequence length="693" mass="79484">MSERANDVYVDISDQPNGSSGSKGDVYKMLKTLIFIESTIFVCIMGLLITTLTVDRLRNSRIWDFEMWKWCFLILAVLCGRLIGYLLTLALVKLIWKFCSWRQWVERELYFAYGVKKSIIVFIWLALVFLAWALLFNSGVKRSKDVKKIVNDVTRGLAGCLIGVAIWSVKTLLVKLLASFHVQTLFHRVKEANYNRKILEAFSKKKKVQQDTREELLNAIRDKKLPPLFGDCDLSKEINIEGEEGAKKAANEIFKKLAKRQSARAIGEGRQSMMVEGMQSIGNIPNLSPQSLLPVTSKPSPPTTSRGKYMPLKDLLDCIEKELVSPACQLVKKKMCIHCQVVKETRKHFLALAEDISFKDWVEQILKYHRGVVADDKASEEDKKRIKKSVFRNWVVKVYKDYESVNSALKYRKTAVDELNKLASVVVLFVIIIVWLLFMEYLSIKIVVFITSQLLLVAFMFGNTAKTVFEAIIFVFVMHPFEIGDRCLIDDKQMIVDEMEILTTTFLGSDNARICYPNSVLATKSISNFYRSPPPMLDSLEFAIRRDTEIELIKELQFVIKKYLESNPRRWRPDHSLQFKEIEGDNMKVILYFNHTLNFHDAAKRDKRRSDLVLDMNTIFEVLGIKDKDLSPLQFHLNSIGSMASAFPPPFMASEYPPPFMASEFPPPLMASAFPPPFMPSAFPPPFMRTAFL</sequence>
<evidence type="ECO:0000313" key="12">
    <source>
        <dbReference type="EMBL" id="KAF2287160.1"/>
    </source>
</evidence>
<comment type="caution">
    <text evidence="12">The sequence shown here is derived from an EMBL/GenBank/DDBJ whole genome shotgun (WGS) entry which is preliminary data.</text>
</comment>
<evidence type="ECO:0000256" key="7">
    <source>
        <dbReference type="ARBA" id="ARBA00023136"/>
    </source>
</evidence>
<keyword evidence="8" id="KW-0407">Ion channel</keyword>
<comment type="subcellular location">
    <subcellularLocation>
        <location evidence="1">Membrane</location>
        <topology evidence="1">Multi-pass membrane protein</topology>
    </subcellularLocation>
</comment>
<feature type="region of interest" description="Disordered" evidence="9">
    <location>
        <begin position="1"/>
        <end position="21"/>
    </location>
</feature>
<evidence type="ECO:0000256" key="10">
    <source>
        <dbReference type="SAM" id="Phobius"/>
    </source>
</evidence>
<keyword evidence="3" id="KW-0813">Transport</keyword>
<dbReference type="GO" id="GO:0050982">
    <property type="term" value="P:detection of mechanical stimulus"/>
    <property type="evidence" value="ECO:0007669"/>
    <property type="project" value="TreeGrafter"/>
</dbReference>
<dbReference type="PANTHER" id="PTHR31618">
    <property type="entry name" value="MECHANOSENSITIVE ION CHANNEL PROTEIN 5"/>
    <property type="match status" value="1"/>
</dbReference>
<evidence type="ECO:0000259" key="11">
    <source>
        <dbReference type="Pfam" id="PF00924"/>
    </source>
</evidence>
<dbReference type="FunFam" id="2.30.30.60:FF:000003">
    <property type="entry name" value="Predicted mechanosensitive ion channel"/>
    <property type="match status" value="1"/>
</dbReference>
<accession>A0A6A6KDZ7</accession>
<organism evidence="12 13">
    <name type="scientific">Hevea brasiliensis</name>
    <name type="common">Para rubber tree</name>
    <name type="synonym">Siphonia brasiliensis</name>
    <dbReference type="NCBI Taxonomy" id="3981"/>
    <lineage>
        <taxon>Eukaryota</taxon>
        <taxon>Viridiplantae</taxon>
        <taxon>Streptophyta</taxon>
        <taxon>Embryophyta</taxon>
        <taxon>Tracheophyta</taxon>
        <taxon>Spermatophyta</taxon>
        <taxon>Magnoliopsida</taxon>
        <taxon>eudicotyledons</taxon>
        <taxon>Gunneridae</taxon>
        <taxon>Pentapetalae</taxon>
        <taxon>rosids</taxon>
        <taxon>fabids</taxon>
        <taxon>Malpighiales</taxon>
        <taxon>Euphorbiaceae</taxon>
        <taxon>Crotonoideae</taxon>
        <taxon>Micrandreae</taxon>
        <taxon>Hevea</taxon>
    </lineage>
</organism>
<comment type="similarity">
    <text evidence="2">Belongs to the MscS (TC 1.A.23) family.</text>
</comment>
<protein>
    <recommendedName>
        <fullName evidence="11">Mechanosensitive ion channel MscS domain-containing protein</fullName>
    </recommendedName>
</protein>
<dbReference type="InterPro" id="IPR016688">
    <property type="entry name" value="MscS-like_plants/fungi"/>
</dbReference>
<evidence type="ECO:0000256" key="8">
    <source>
        <dbReference type="ARBA" id="ARBA00023303"/>
    </source>
</evidence>
<dbReference type="GO" id="GO:0006820">
    <property type="term" value="P:monoatomic anion transport"/>
    <property type="evidence" value="ECO:0007669"/>
    <property type="project" value="TreeGrafter"/>
</dbReference>
<feature type="domain" description="Mechanosensitive ion channel MscS" evidence="11">
    <location>
        <begin position="473"/>
        <end position="529"/>
    </location>
</feature>
<dbReference type="GO" id="GO:0008381">
    <property type="term" value="F:mechanosensitive monoatomic ion channel activity"/>
    <property type="evidence" value="ECO:0007669"/>
    <property type="project" value="TreeGrafter"/>
</dbReference>